<evidence type="ECO:0000256" key="4">
    <source>
        <dbReference type="PROSITE-ProRule" id="PRU00175"/>
    </source>
</evidence>
<dbReference type="SMART" id="SM00464">
    <property type="entry name" value="LON"/>
    <property type="match status" value="1"/>
</dbReference>
<dbReference type="PROSITE" id="PS51787">
    <property type="entry name" value="LON_N"/>
    <property type="match status" value="1"/>
</dbReference>
<feature type="domain" description="RING-type" evidence="6">
    <location>
        <begin position="141"/>
        <end position="179"/>
    </location>
</feature>
<dbReference type="Gene3D" id="3.30.40.10">
    <property type="entry name" value="Zinc/RING finger domain, C3HC4 (zinc finger)"/>
    <property type="match status" value="2"/>
</dbReference>
<dbReference type="EMBL" id="MU864419">
    <property type="protein sequence ID" value="KAK4186642.1"/>
    <property type="molecule type" value="Genomic_DNA"/>
</dbReference>
<dbReference type="InterPro" id="IPR017907">
    <property type="entry name" value="Znf_RING_CS"/>
</dbReference>
<dbReference type="CDD" id="cd16514">
    <property type="entry name" value="RING-HC_LONFs_rpt2"/>
    <property type="match status" value="1"/>
</dbReference>
<proteinExistence type="predicted"/>
<dbReference type="Pfam" id="PF13923">
    <property type="entry name" value="zf-C3HC4_2"/>
    <property type="match status" value="1"/>
</dbReference>
<keyword evidence="9" id="KW-1185">Reference proteome</keyword>
<keyword evidence="2 4" id="KW-0863">Zinc-finger</keyword>
<dbReference type="Gene3D" id="2.30.130.40">
    <property type="entry name" value="LON domain-like"/>
    <property type="match status" value="1"/>
</dbReference>
<dbReference type="InterPro" id="IPR015947">
    <property type="entry name" value="PUA-like_sf"/>
</dbReference>
<name>A0AAN6WUS7_9PEZI</name>
<feature type="domain" description="Lon N-terminal" evidence="7">
    <location>
        <begin position="230"/>
        <end position="477"/>
    </location>
</feature>
<evidence type="ECO:0000313" key="8">
    <source>
        <dbReference type="EMBL" id="KAK4186642.1"/>
    </source>
</evidence>
<reference evidence="8" key="1">
    <citation type="journal article" date="2023" name="Mol. Phylogenet. Evol.">
        <title>Genome-scale phylogeny and comparative genomics of the fungal order Sordariales.</title>
        <authorList>
            <person name="Hensen N."/>
            <person name="Bonometti L."/>
            <person name="Westerberg I."/>
            <person name="Brannstrom I.O."/>
            <person name="Guillou S."/>
            <person name="Cros-Aarteil S."/>
            <person name="Calhoun S."/>
            <person name="Haridas S."/>
            <person name="Kuo A."/>
            <person name="Mondo S."/>
            <person name="Pangilinan J."/>
            <person name="Riley R."/>
            <person name="LaButti K."/>
            <person name="Andreopoulos B."/>
            <person name="Lipzen A."/>
            <person name="Chen C."/>
            <person name="Yan M."/>
            <person name="Daum C."/>
            <person name="Ng V."/>
            <person name="Clum A."/>
            <person name="Steindorff A."/>
            <person name="Ohm R.A."/>
            <person name="Martin F."/>
            <person name="Silar P."/>
            <person name="Natvig D.O."/>
            <person name="Lalanne C."/>
            <person name="Gautier V."/>
            <person name="Ament-Velasquez S.L."/>
            <person name="Kruys A."/>
            <person name="Hutchinson M.I."/>
            <person name="Powell A.J."/>
            <person name="Barry K."/>
            <person name="Miller A.N."/>
            <person name="Grigoriev I.V."/>
            <person name="Debuchy R."/>
            <person name="Gladieux P."/>
            <person name="Hiltunen Thoren M."/>
            <person name="Johannesson H."/>
        </authorList>
    </citation>
    <scope>NUCLEOTIDE SEQUENCE</scope>
    <source>
        <strain evidence="8">PSN309</strain>
    </source>
</reference>
<dbReference type="Pfam" id="PF02190">
    <property type="entry name" value="LON_substr_bdg"/>
    <property type="match status" value="1"/>
</dbReference>
<dbReference type="InterPro" id="IPR001841">
    <property type="entry name" value="Znf_RING"/>
</dbReference>
<evidence type="ECO:0000259" key="7">
    <source>
        <dbReference type="PROSITE" id="PS51787"/>
    </source>
</evidence>
<dbReference type="PANTHER" id="PTHR23327">
    <property type="entry name" value="RING FINGER PROTEIN 127"/>
    <property type="match status" value="1"/>
</dbReference>
<comment type="caution">
    <text evidence="8">The sequence shown here is derived from an EMBL/GenBank/DDBJ whole genome shotgun (WGS) entry which is preliminary data.</text>
</comment>
<dbReference type="InterPro" id="IPR027370">
    <property type="entry name" value="Znf-RING_euk"/>
</dbReference>
<dbReference type="Pfam" id="PF13445">
    <property type="entry name" value="zf-RING_UBOX"/>
    <property type="match status" value="1"/>
</dbReference>
<dbReference type="PANTHER" id="PTHR23327:SF42">
    <property type="entry name" value="LON PEPTIDASE N-TERMINAL DOMAIN AND RING FINGER PROTEIN C14F5.10C"/>
    <property type="match status" value="1"/>
</dbReference>
<dbReference type="InterPro" id="IPR013083">
    <property type="entry name" value="Znf_RING/FYVE/PHD"/>
</dbReference>
<dbReference type="SMART" id="SM00184">
    <property type="entry name" value="RING"/>
    <property type="match status" value="2"/>
</dbReference>
<evidence type="ECO:0000256" key="2">
    <source>
        <dbReference type="ARBA" id="ARBA00022771"/>
    </source>
</evidence>
<protein>
    <submittedName>
        <fullName evidence="8">PUA-like domain-containing protein</fullName>
    </submittedName>
</protein>
<dbReference type="GO" id="GO:0061630">
    <property type="term" value="F:ubiquitin protein ligase activity"/>
    <property type="evidence" value="ECO:0007669"/>
    <property type="project" value="TreeGrafter"/>
</dbReference>
<dbReference type="InterPro" id="IPR003111">
    <property type="entry name" value="Lon_prtase_N"/>
</dbReference>
<dbReference type="GO" id="GO:0008270">
    <property type="term" value="F:zinc ion binding"/>
    <property type="evidence" value="ECO:0007669"/>
    <property type="project" value="UniProtKB-KW"/>
</dbReference>
<evidence type="ECO:0000256" key="3">
    <source>
        <dbReference type="ARBA" id="ARBA00022833"/>
    </source>
</evidence>
<evidence type="ECO:0000256" key="5">
    <source>
        <dbReference type="SAM" id="MobiDB-lite"/>
    </source>
</evidence>
<keyword evidence="1" id="KW-0479">Metal-binding</keyword>
<organism evidence="8 9">
    <name type="scientific">Podospora australis</name>
    <dbReference type="NCBI Taxonomy" id="1536484"/>
    <lineage>
        <taxon>Eukaryota</taxon>
        <taxon>Fungi</taxon>
        <taxon>Dikarya</taxon>
        <taxon>Ascomycota</taxon>
        <taxon>Pezizomycotina</taxon>
        <taxon>Sordariomycetes</taxon>
        <taxon>Sordariomycetidae</taxon>
        <taxon>Sordariales</taxon>
        <taxon>Podosporaceae</taxon>
        <taxon>Podospora</taxon>
    </lineage>
</organism>
<gene>
    <name evidence="8" type="ORF">QBC35DRAFT_386846</name>
</gene>
<keyword evidence="3" id="KW-0862">Zinc</keyword>
<evidence type="ECO:0000313" key="9">
    <source>
        <dbReference type="Proteomes" id="UP001302126"/>
    </source>
</evidence>
<dbReference type="AlphaFoldDB" id="A0AAN6WUS7"/>
<feature type="region of interest" description="Disordered" evidence="5">
    <location>
        <begin position="359"/>
        <end position="394"/>
    </location>
</feature>
<dbReference type="InterPro" id="IPR046336">
    <property type="entry name" value="Lon_prtase_N_sf"/>
</dbReference>
<dbReference type="Proteomes" id="UP001302126">
    <property type="component" value="Unassembled WGS sequence"/>
</dbReference>
<dbReference type="SUPFAM" id="SSF57850">
    <property type="entry name" value="RING/U-box"/>
    <property type="match status" value="2"/>
</dbReference>
<reference evidence="8" key="2">
    <citation type="submission" date="2023-05" db="EMBL/GenBank/DDBJ databases">
        <authorList>
            <consortium name="Lawrence Berkeley National Laboratory"/>
            <person name="Steindorff A."/>
            <person name="Hensen N."/>
            <person name="Bonometti L."/>
            <person name="Westerberg I."/>
            <person name="Brannstrom I.O."/>
            <person name="Guillou S."/>
            <person name="Cros-Aarteil S."/>
            <person name="Calhoun S."/>
            <person name="Haridas S."/>
            <person name="Kuo A."/>
            <person name="Mondo S."/>
            <person name="Pangilinan J."/>
            <person name="Riley R."/>
            <person name="Labutti K."/>
            <person name="Andreopoulos B."/>
            <person name="Lipzen A."/>
            <person name="Chen C."/>
            <person name="Yanf M."/>
            <person name="Daum C."/>
            <person name="Ng V."/>
            <person name="Clum A."/>
            <person name="Ohm R."/>
            <person name="Martin F."/>
            <person name="Silar P."/>
            <person name="Natvig D."/>
            <person name="Lalanne C."/>
            <person name="Gautier V."/>
            <person name="Ament-Velasquez S.L."/>
            <person name="Kruys A."/>
            <person name="Hutchinson M.I."/>
            <person name="Powell A.J."/>
            <person name="Barry K."/>
            <person name="Miller A.N."/>
            <person name="Grigoriev I.V."/>
            <person name="Debuchy R."/>
            <person name="Gladieux P."/>
            <person name="Thoren M.H."/>
            <person name="Johannesson H."/>
        </authorList>
    </citation>
    <scope>NUCLEOTIDE SEQUENCE</scope>
    <source>
        <strain evidence="8">PSN309</strain>
    </source>
</reference>
<dbReference type="SUPFAM" id="SSF88697">
    <property type="entry name" value="PUA domain-like"/>
    <property type="match status" value="1"/>
</dbReference>
<evidence type="ECO:0000256" key="1">
    <source>
        <dbReference type="ARBA" id="ARBA00022723"/>
    </source>
</evidence>
<evidence type="ECO:0000259" key="6">
    <source>
        <dbReference type="PROSITE" id="PS50089"/>
    </source>
</evidence>
<accession>A0AAN6WUS7</accession>
<sequence>MSTPSDDVAHSATTPIIEDDQGQQVNVKSLFHCPVCKVFLQDPLFLPCGKTICRRCLPNTHLRTNITYPDTQDRARGFDCPTEGCDAEHALADCNPDVTVGKLLDAVREVITSDSDDNSSSHDETLEQEKIKEAARPELDCHVCYQLFYHPVTTVCGHTFCVSCLQRAVDHAPYCPVCRKPLSCQPQNNPYSIPGSKLLSTLLDSSLFKDEVEARMEMLAAEASGNTDSKCTTPIFVCTAAFPTIHTPLMIFEPRYRLMLRRALEGSRQFGMVLPSRHRPEGFEEVGTMLYIERVQFYPDGRSRIQTTGTMRFKIVEHDILDDYIVANIQPMNDISLAEEEALEARETADVTVEINTTNGAAEGESLVAQGENGEQQSNDETDKGPTTPEDIDRMPTRDLLAYAKNFAQEILAQGYLRVDPNVLGDIEGNHQEDPVLFPWYFASLFPLEDSNKQRLLCAVSVRERLKICCKIILTWETGRLRPW</sequence>
<dbReference type="PROSITE" id="PS50089">
    <property type="entry name" value="ZF_RING_2"/>
    <property type="match status" value="1"/>
</dbReference>
<dbReference type="PROSITE" id="PS00518">
    <property type="entry name" value="ZF_RING_1"/>
    <property type="match status" value="1"/>
</dbReference>